<evidence type="ECO:0000313" key="6">
    <source>
        <dbReference type="Proteomes" id="UP000295678"/>
    </source>
</evidence>
<name>A0A4R3ME30_9HYPH</name>
<dbReference type="Gene3D" id="3.40.30.120">
    <property type="match status" value="1"/>
</dbReference>
<reference evidence="5 6" key="1">
    <citation type="submission" date="2019-03" db="EMBL/GenBank/DDBJ databases">
        <title>Genomic Encyclopedia of Type Strains, Phase IV (KMG-IV): sequencing the most valuable type-strain genomes for metagenomic binning, comparative biology and taxonomic classification.</title>
        <authorList>
            <person name="Goeker M."/>
        </authorList>
    </citation>
    <scope>NUCLEOTIDE SEQUENCE [LARGE SCALE GENOMIC DNA]</scope>
    <source>
        <strain evidence="5 6">DSM 19345</strain>
    </source>
</reference>
<evidence type="ECO:0000256" key="3">
    <source>
        <dbReference type="ARBA" id="ARBA00022827"/>
    </source>
</evidence>
<keyword evidence="3" id="KW-0274">FAD</keyword>
<dbReference type="OrthoDB" id="9791689at2"/>
<evidence type="ECO:0000259" key="4">
    <source>
        <dbReference type="Pfam" id="PF01494"/>
    </source>
</evidence>
<dbReference type="InterPro" id="IPR050641">
    <property type="entry name" value="RIFMO-like"/>
</dbReference>
<dbReference type="PRINTS" id="PR00420">
    <property type="entry name" value="RNGMNOXGNASE"/>
</dbReference>
<proteinExistence type="predicted"/>
<keyword evidence="2" id="KW-0285">Flavoprotein</keyword>
<dbReference type="Pfam" id="PF01494">
    <property type="entry name" value="FAD_binding_3"/>
    <property type="match status" value="1"/>
</dbReference>
<comment type="cofactor">
    <cofactor evidence="1">
        <name>FAD</name>
        <dbReference type="ChEBI" id="CHEBI:57692"/>
    </cofactor>
</comment>
<keyword evidence="6" id="KW-1185">Reference proteome</keyword>
<feature type="domain" description="FAD-binding" evidence="4">
    <location>
        <begin position="30"/>
        <end position="362"/>
    </location>
</feature>
<dbReference type="PANTHER" id="PTHR43004:SF19">
    <property type="entry name" value="BINDING MONOOXYGENASE, PUTATIVE (JCVI)-RELATED"/>
    <property type="match status" value="1"/>
</dbReference>
<accession>A0A4R3ME30</accession>
<dbReference type="InterPro" id="IPR036188">
    <property type="entry name" value="FAD/NAD-bd_sf"/>
</dbReference>
<dbReference type="PANTHER" id="PTHR43004">
    <property type="entry name" value="TRK SYSTEM POTASSIUM UPTAKE PROTEIN"/>
    <property type="match status" value="1"/>
</dbReference>
<evidence type="ECO:0000313" key="5">
    <source>
        <dbReference type="EMBL" id="TCT11741.1"/>
    </source>
</evidence>
<dbReference type="Proteomes" id="UP000295678">
    <property type="component" value="Unassembled WGS sequence"/>
</dbReference>
<dbReference type="NCBIfam" id="NF006002">
    <property type="entry name" value="PRK08132.1"/>
    <property type="match status" value="1"/>
</dbReference>
<gene>
    <name evidence="5" type="ORF">EDC22_10351</name>
</gene>
<evidence type="ECO:0000256" key="2">
    <source>
        <dbReference type="ARBA" id="ARBA00022630"/>
    </source>
</evidence>
<dbReference type="InterPro" id="IPR002938">
    <property type="entry name" value="FAD-bd"/>
</dbReference>
<dbReference type="GO" id="GO:0071949">
    <property type="term" value="F:FAD binding"/>
    <property type="evidence" value="ECO:0007669"/>
    <property type="project" value="InterPro"/>
</dbReference>
<dbReference type="Gene3D" id="3.50.50.60">
    <property type="entry name" value="FAD/NAD(P)-binding domain"/>
    <property type="match status" value="1"/>
</dbReference>
<dbReference type="Gene3D" id="3.30.70.2450">
    <property type="match status" value="1"/>
</dbReference>
<organism evidence="5 6">
    <name type="scientific">Tepidamorphus gemmatus</name>
    <dbReference type="NCBI Taxonomy" id="747076"/>
    <lineage>
        <taxon>Bacteria</taxon>
        <taxon>Pseudomonadati</taxon>
        <taxon>Pseudomonadota</taxon>
        <taxon>Alphaproteobacteria</taxon>
        <taxon>Hyphomicrobiales</taxon>
        <taxon>Tepidamorphaceae</taxon>
        <taxon>Tepidamorphus</taxon>
    </lineage>
</organism>
<dbReference type="GO" id="GO:0016709">
    <property type="term" value="F:oxidoreductase activity, acting on paired donors, with incorporation or reduction of molecular oxygen, NAD(P)H as one donor, and incorporation of one atom of oxygen"/>
    <property type="evidence" value="ECO:0007669"/>
    <property type="project" value="UniProtKB-ARBA"/>
</dbReference>
<dbReference type="RefSeq" id="WP_132805658.1">
    <property type="nucleotide sequence ID" value="NZ_SMAK01000003.1"/>
</dbReference>
<dbReference type="SUPFAM" id="SSF51905">
    <property type="entry name" value="FAD/NAD(P)-binding domain"/>
    <property type="match status" value="1"/>
</dbReference>
<sequence>MADVESRQALYRFAYRRSPDQDAADPVRHPVVVVGAGPVGLAAAIDLCQRGVPVVLLDDADRIGEGSRGICYSKHCLEILDTLGVGEAVAAKGVGWHVGKVHFRDREVYRFDLLPEPGHKMPAFVNLQQYYLEKLLVERLERLPGADIRWRNRVVGLESTADGACLDIDTPEGRYRIAADWLVAADGARSTIRDLIGIDFVGETFRDQFLIADIRMQADLPAIRQFWFEPPFHSGQSALIHKQPDDVWRVDFQIGWDADPREETRPERVRARLDRMMEGRPYDLVWVSVYTFQCRRAERFVHGRVILAGDAAHQVSPFGARGANSGIEDAQNLAWKLALVVSGEAPARLLDSYDCERIQAADVNIAHSTRSTDFLVPKSPGDKVLRDAVLELARDHGFARRMVNSGRLHTAAIYDSTLSTPDTDPFGGQMRPGAPLPDAPMVDAAGRQVWLLNALGRDFTLLHADDGTTPEPLPGVRLLRIGRDLHDATGLFAVRYDPAPGSCWLVRPDHYLAARFRRYDRTRIEAALARAKGMTDG</sequence>
<evidence type="ECO:0000256" key="1">
    <source>
        <dbReference type="ARBA" id="ARBA00001974"/>
    </source>
</evidence>
<dbReference type="EMBL" id="SMAK01000003">
    <property type="protein sequence ID" value="TCT11741.1"/>
    <property type="molecule type" value="Genomic_DNA"/>
</dbReference>
<dbReference type="AlphaFoldDB" id="A0A4R3ME30"/>
<protein>
    <submittedName>
        <fullName evidence="5">3-(3-hydroxy-phenyl)propionate hydroxylase</fullName>
    </submittedName>
</protein>
<comment type="caution">
    <text evidence="5">The sequence shown here is derived from an EMBL/GenBank/DDBJ whole genome shotgun (WGS) entry which is preliminary data.</text>
</comment>